<dbReference type="eggNOG" id="COG1085">
    <property type="taxonomic scope" value="Bacteria"/>
</dbReference>
<accession>D6SQV1</accession>
<evidence type="ECO:0000313" key="1">
    <source>
        <dbReference type="EMBL" id="EFI35127.1"/>
    </source>
</evidence>
<dbReference type="RefSeq" id="WP_008870441.1">
    <property type="nucleotide sequence ID" value="NZ_ACJN02000002.1"/>
</dbReference>
<proteinExistence type="predicted"/>
<dbReference type="OrthoDB" id="5428638at2"/>
<reference evidence="1" key="1">
    <citation type="submission" date="2010-05" db="EMBL/GenBank/DDBJ databases">
        <title>The draft genome of Desulfonatronospira thiodismutans ASO3-1.</title>
        <authorList>
            <consortium name="US DOE Joint Genome Institute (JGI-PGF)"/>
            <person name="Lucas S."/>
            <person name="Copeland A."/>
            <person name="Lapidus A."/>
            <person name="Cheng J.-F."/>
            <person name="Bruce D."/>
            <person name="Goodwin L."/>
            <person name="Pitluck S."/>
            <person name="Chertkov O."/>
            <person name="Brettin T."/>
            <person name="Detter J.C."/>
            <person name="Han C."/>
            <person name="Land M.L."/>
            <person name="Hauser L."/>
            <person name="Kyrpides N."/>
            <person name="Mikhailova N."/>
            <person name="Muyzer G."/>
            <person name="Woyke T."/>
        </authorList>
    </citation>
    <scope>NUCLEOTIDE SEQUENCE [LARGE SCALE GENOMIC DNA]</scope>
    <source>
        <strain evidence="1">ASO3-1</strain>
    </source>
</reference>
<comment type="caution">
    <text evidence="1">The sequence shown here is derived from an EMBL/GenBank/DDBJ whole genome shotgun (WGS) entry which is preliminary data.</text>
</comment>
<sequence length="553" mass="62782">MKMRTCVTPEGKFRYGVHHPSYQVCNLRQKDHHFCLGRLPDETMVHNQDNFPEGDLQVNGAFTVYEIPNAFSFRGSTFIDSGWAASRAKDPLSIRISPPGEVSLLKSLDSWAAKENMSSQSVQGLFQELPHSLLLALATTSTDPQDLVRLAHLSCDFIKDSQRAEPVGLAYSRREDGSPLPVIHDRDLFEAVGNNPFLPDIYKEIMLLRPGVQGRSEIVGDVCEGEQSTRVFEYLRRNSYIPWGHYASNMSHQEVRYRAADLSLKDMQGLRHLYYQRTYVRLARELGLEPAAGPMSPQEMEQLRQAILAQIEKKPEQVSFTSTLWGWNFGFDFAPTRYRLHGSHQQVHQQHAMVPQRVPQAEQGRLTGEEFQGFSAGDMIAETVKEYLEETGQDFFRDYIRCLRNNTRLDGGKGEESLVVHEDKHVLLFVPKAQVSQWELQLLPQEQVGSILEADDECRRSLDRAMLLALQILEGLGARMVTSIEYSGRFTSPGLQRLMYSFLPKLPWSPGSFSEAQHRFICGHYPEDFAAACRNQAAEILQDPGLFEPKSIS</sequence>
<dbReference type="EMBL" id="ACJN02000002">
    <property type="protein sequence ID" value="EFI35127.1"/>
    <property type="molecule type" value="Genomic_DNA"/>
</dbReference>
<evidence type="ECO:0000313" key="2">
    <source>
        <dbReference type="Proteomes" id="UP000005496"/>
    </source>
</evidence>
<dbReference type="Proteomes" id="UP000005496">
    <property type="component" value="Unassembled WGS sequence"/>
</dbReference>
<name>D6SQV1_9BACT</name>
<organism evidence="1 2">
    <name type="scientific">Desulfonatronospira thiodismutans ASO3-1</name>
    <dbReference type="NCBI Taxonomy" id="555779"/>
    <lineage>
        <taxon>Bacteria</taxon>
        <taxon>Pseudomonadati</taxon>
        <taxon>Thermodesulfobacteriota</taxon>
        <taxon>Desulfovibrionia</taxon>
        <taxon>Desulfovibrionales</taxon>
        <taxon>Desulfonatronovibrionaceae</taxon>
        <taxon>Desulfonatronospira</taxon>
    </lineage>
</organism>
<gene>
    <name evidence="1" type="ORF">Dthio_PD2521</name>
</gene>
<protein>
    <submittedName>
        <fullName evidence="1">Uncharacterized protein</fullName>
    </submittedName>
</protein>
<dbReference type="SUPFAM" id="SSF54197">
    <property type="entry name" value="HIT-like"/>
    <property type="match status" value="1"/>
</dbReference>
<keyword evidence="2" id="KW-1185">Reference proteome</keyword>
<dbReference type="InterPro" id="IPR036265">
    <property type="entry name" value="HIT-like_sf"/>
</dbReference>
<dbReference type="AlphaFoldDB" id="D6SQV1"/>
<dbReference type="Gene3D" id="3.30.428.10">
    <property type="entry name" value="HIT-like"/>
    <property type="match status" value="1"/>
</dbReference>